<evidence type="ECO:0000256" key="9">
    <source>
        <dbReference type="PIRSR" id="PIRSR001589-2"/>
    </source>
</evidence>
<keyword evidence="12" id="KW-0436">Ligase</keyword>
<dbReference type="InterPro" id="IPR001962">
    <property type="entry name" value="Asn_synthase"/>
</dbReference>
<dbReference type="PIRSF" id="PIRSF001589">
    <property type="entry name" value="Asn_synthetase_glu-h"/>
    <property type="match status" value="1"/>
</dbReference>
<dbReference type="SUPFAM" id="SSF56235">
    <property type="entry name" value="N-terminal nucleophile aminohydrolases (Ntn hydrolases)"/>
    <property type="match status" value="1"/>
</dbReference>
<dbReference type="InterPro" id="IPR033738">
    <property type="entry name" value="AsnB_N"/>
</dbReference>
<evidence type="ECO:0000256" key="1">
    <source>
        <dbReference type="ARBA" id="ARBA00005187"/>
    </source>
</evidence>
<dbReference type="GO" id="GO:0005829">
    <property type="term" value="C:cytosol"/>
    <property type="evidence" value="ECO:0007669"/>
    <property type="project" value="TreeGrafter"/>
</dbReference>
<feature type="site" description="Important for beta-aspartyl-AMP intermediate formation" evidence="10">
    <location>
        <position position="360"/>
    </location>
</feature>
<dbReference type="InterPro" id="IPR017932">
    <property type="entry name" value="GATase_2_dom"/>
</dbReference>
<protein>
    <recommendedName>
        <fullName evidence="3">asparagine synthase (glutamine-hydrolyzing)</fullName>
        <ecNumber evidence="3">6.3.5.4</ecNumber>
    </recommendedName>
</protein>
<keyword evidence="8" id="KW-0028">Amino-acid biosynthesis</keyword>
<keyword evidence="5 9" id="KW-0067">ATP-binding</keyword>
<evidence type="ECO:0000256" key="2">
    <source>
        <dbReference type="ARBA" id="ARBA00005752"/>
    </source>
</evidence>
<dbReference type="EC" id="6.3.5.4" evidence="3"/>
<evidence type="ECO:0000256" key="3">
    <source>
        <dbReference type="ARBA" id="ARBA00012737"/>
    </source>
</evidence>
<dbReference type="PANTHER" id="PTHR43284">
    <property type="entry name" value="ASPARAGINE SYNTHETASE (GLUTAMINE-HYDROLYZING)"/>
    <property type="match status" value="1"/>
</dbReference>
<evidence type="ECO:0000256" key="4">
    <source>
        <dbReference type="ARBA" id="ARBA00022741"/>
    </source>
</evidence>
<dbReference type="InterPro" id="IPR029055">
    <property type="entry name" value="Ntn_hydrolases_N"/>
</dbReference>
<dbReference type="EMBL" id="JACPUR010000001">
    <property type="protein sequence ID" value="MBI3125993.1"/>
    <property type="molecule type" value="Genomic_DNA"/>
</dbReference>
<feature type="active site" description="For GATase activity" evidence="8">
    <location>
        <position position="2"/>
    </location>
</feature>
<evidence type="ECO:0000313" key="13">
    <source>
        <dbReference type="Proteomes" id="UP000782312"/>
    </source>
</evidence>
<dbReference type="PROSITE" id="PS51278">
    <property type="entry name" value="GATASE_TYPE_2"/>
    <property type="match status" value="1"/>
</dbReference>
<name>A0A932HVX7_UNCTE</name>
<dbReference type="Pfam" id="PF13537">
    <property type="entry name" value="GATase_7"/>
    <property type="match status" value="1"/>
</dbReference>
<dbReference type="Gene3D" id="3.40.50.620">
    <property type="entry name" value="HUPs"/>
    <property type="match status" value="1"/>
</dbReference>
<organism evidence="12 13">
    <name type="scientific">Tectimicrobiota bacterium</name>
    <dbReference type="NCBI Taxonomy" id="2528274"/>
    <lineage>
        <taxon>Bacteria</taxon>
        <taxon>Pseudomonadati</taxon>
        <taxon>Nitrospinota/Tectimicrobiota group</taxon>
        <taxon>Candidatus Tectimicrobiota</taxon>
    </lineage>
</organism>
<comment type="catalytic activity">
    <reaction evidence="7">
        <text>L-aspartate + L-glutamine + ATP + H2O = L-asparagine + L-glutamate + AMP + diphosphate + H(+)</text>
        <dbReference type="Rhea" id="RHEA:12228"/>
        <dbReference type="ChEBI" id="CHEBI:15377"/>
        <dbReference type="ChEBI" id="CHEBI:15378"/>
        <dbReference type="ChEBI" id="CHEBI:29985"/>
        <dbReference type="ChEBI" id="CHEBI:29991"/>
        <dbReference type="ChEBI" id="CHEBI:30616"/>
        <dbReference type="ChEBI" id="CHEBI:33019"/>
        <dbReference type="ChEBI" id="CHEBI:58048"/>
        <dbReference type="ChEBI" id="CHEBI:58359"/>
        <dbReference type="ChEBI" id="CHEBI:456215"/>
        <dbReference type="EC" id="6.3.5.4"/>
    </reaction>
</comment>
<accession>A0A932HVX7</accession>
<dbReference type="NCBIfam" id="TIGR01536">
    <property type="entry name" value="asn_synth_AEB"/>
    <property type="match status" value="1"/>
</dbReference>
<feature type="domain" description="Glutamine amidotransferase type-2" evidence="11">
    <location>
        <begin position="2"/>
        <end position="209"/>
    </location>
</feature>
<dbReference type="GO" id="GO:0005524">
    <property type="term" value="F:ATP binding"/>
    <property type="evidence" value="ECO:0007669"/>
    <property type="project" value="UniProtKB-KW"/>
</dbReference>
<dbReference type="CDD" id="cd00712">
    <property type="entry name" value="AsnB"/>
    <property type="match status" value="1"/>
</dbReference>
<dbReference type="GO" id="GO:0004066">
    <property type="term" value="F:asparagine synthase (glutamine-hydrolyzing) activity"/>
    <property type="evidence" value="ECO:0007669"/>
    <property type="project" value="UniProtKB-EC"/>
</dbReference>
<dbReference type="PANTHER" id="PTHR43284:SF1">
    <property type="entry name" value="ASPARAGINE SYNTHETASE"/>
    <property type="match status" value="1"/>
</dbReference>
<evidence type="ECO:0000313" key="12">
    <source>
        <dbReference type="EMBL" id="MBI3125993.1"/>
    </source>
</evidence>
<dbReference type="AlphaFoldDB" id="A0A932HVX7"/>
<dbReference type="SUPFAM" id="SSF52402">
    <property type="entry name" value="Adenine nucleotide alpha hydrolases-like"/>
    <property type="match status" value="1"/>
</dbReference>
<dbReference type="InterPro" id="IPR051786">
    <property type="entry name" value="ASN_synthetase/amidase"/>
</dbReference>
<gene>
    <name evidence="12" type="primary">asnB</name>
    <name evidence="12" type="ORF">HYZ11_00125</name>
</gene>
<evidence type="ECO:0000256" key="6">
    <source>
        <dbReference type="ARBA" id="ARBA00022962"/>
    </source>
</evidence>
<evidence type="ECO:0000256" key="10">
    <source>
        <dbReference type="PIRSR" id="PIRSR001589-3"/>
    </source>
</evidence>
<evidence type="ECO:0000256" key="8">
    <source>
        <dbReference type="PIRSR" id="PIRSR001589-1"/>
    </source>
</evidence>
<comment type="similarity">
    <text evidence="2">Belongs to the asparagine synthetase family.</text>
</comment>
<reference evidence="12" key="1">
    <citation type="submission" date="2020-07" db="EMBL/GenBank/DDBJ databases">
        <title>Huge and variable diversity of episymbiotic CPR bacteria and DPANN archaea in groundwater ecosystems.</title>
        <authorList>
            <person name="He C.Y."/>
            <person name="Keren R."/>
            <person name="Whittaker M."/>
            <person name="Farag I.F."/>
            <person name="Doudna J."/>
            <person name="Cate J.H.D."/>
            <person name="Banfield J.F."/>
        </authorList>
    </citation>
    <scope>NUCLEOTIDE SEQUENCE</scope>
    <source>
        <strain evidence="12">NC_groundwater_763_Ag_S-0.2um_68_21</strain>
    </source>
</reference>
<keyword evidence="4 9" id="KW-0547">Nucleotide-binding</keyword>
<keyword evidence="6 8" id="KW-0315">Glutamine amidotransferase</keyword>
<sequence>MCGIAGILGAPDLEVMERMLLKIAHRGPDDGHVLADDRIVLGARRLSIIDVEGGRQPVTNEDGTVWAALNGEIYNAAALRRRLEVQGHRFHSRVDTEVLVHLYEREGEGLLSLLDGMFAIAIWDQQRKRLLLARDRLGIKPLYLHQAPGGKIAFASEMKALLLCPWVSRGIDFAALNDFFSFKHVPSPKTIYSGIRCLRPGNCLIAEEGSVRRSQYWKVRYQENERMTADEAAEGIFARLDEAVRSHMVSDVPIGAYLSGGMDSSAVVALMSRHSSRPVMTFSLGYEDGFKNKEADLHHARLMSQRFGTAHHECILSYQDLIESLDAIVSAFDEPFAGVISTYFITRLISRHVKVALSGDGADEIFGSYLPHRLAQPIAYFRKRFGGHVLSHPLNAEDRQELGAFAGQMDFLASLAREEGWRWRHRLSVFPDQEKRQLFSPAIQDEMADAQSLATMGEWYGQTTARDPLNEVLEVECSHILPDQVLAFVDRLSMAHSVEVRPPFVDHRLVEFAATIPGRLKMQNGRVKHILKEALAQVLPPEVVNRPKEGFVMPIHQWMPEKLRPFVEETLAPERLGLHGFFQGEYVARLLADRPDGGHLQANKLWMLTIFQLWYERYIH</sequence>
<dbReference type="Gene3D" id="3.60.20.10">
    <property type="entry name" value="Glutamine Phosphoribosylpyrophosphate, subunit 1, domain 1"/>
    <property type="match status" value="1"/>
</dbReference>
<comment type="pathway">
    <text evidence="1">Amino-acid biosynthesis; L-asparagine biosynthesis; L-asparagine from L-aspartate (L-Gln route): step 1/1.</text>
</comment>
<proteinExistence type="inferred from homology"/>
<evidence type="ECO:0000256" key="5">
    <source>
        <dbReference type="ARBA" id="ARBA00022840"/>
    </source>
</evidence>
<dbReference type="InterPro" id="IPR014729">
    <property type="entry name" value="Rossmann-like_a/b/a_fold"/>
</dbReference>
<feature type="binding site" evidence="9">
    <location>
        <begin position="358"/>
        <end position="359"/>
    </location>
    <ligand>
        <name>ATP</name>
        <dbReference type="ChEBI" id="CHEBI:30616"/>
    </ligand>
</feature>
<dbReference type="Pfam" id="PF00733">
    <property type="entry name" value="Asn_synthase"/>
    <property type="match status" value="1"/>
</dbReference>
<comment type="caution">
    <text evidence="12">The sequence shown here is derived from an EMBL/GenBank/DDBJ whole genome shotgun (WGS) entry which is preliminary data.</text>
</comment>
<dbReference type="CDD" id="cd01991">
    <property type="entry name" value="Asn_synthase_B_C"/>
    <property type="match status" value="1"/>
</dbReference>
<dbReference type="GO" id="GO:0006529">
    <property type="term" value="P:asparagine biosynthetic process"/>
    <property type="evidence" value="ECO:0007669"/>
    <property type="project" value="UniProtKB-KW"/>
</dbReference>
<dbReference type="Proteomes" id="UP000782312">
    <property type="component" value="Unassembled WGS sequence"/>
</dbReference>
<dbReference type="InterPro" id="IPR006426">
    <property type="entry name" value="Asn_synth_AEB"/>
</dbReference>
<keyword evidence="8" id="KW-0061">Asparagine biosynthesis</keyword>
<feature type="binding site" evidence="9">
    <location>
        <position position="95"/>
    </location>
    <ligand>
        <name>L-glutamine</name>
        <dbReference type="ChEBI" id="CHEBI:58359"/>
    </ligand>
</feature>
<evidence type="ECO:0000259" key="11">
    <source>
        <dbReference type="PROSITE" id="PS51278"/>
    </source>
</evidence>
<evidence type="ECO:0000256" key="7">
    <source>
        <dbReference type="ARBA" id="ARBA00048741"/>
    </source>
</evidence>